<reference evidence="11 12" key="1">
    <citation type="journal article" date="2021" name="Comput. Struct. Biotechnol. J.">
        <title>De novo genome assembly of the potent medicinal plant Rehmannia glutinosa using nanopore technology.</title>
        <authorList>
            <person name="Ma L."/>
            <person name="Dong C."/>
            <person name="Song C."/>
            <person name="Wang X."/>
            <person name="Zheng X."/>
            <person name="Niu Y."/>
            <person name="Chen S."/>
            <person name="Feng W."/>
        </authorList>
    </citation>
    <scope>NUCLEOTIDE SEQUENCE [LARGE SCALE GENOMIC DNA]</scope>
    <source>
        <strain evidence="11">DH-2019</strain>
    </source>
</reference>
<evidence type="ECO:0000256" key="6">
    <source>
        <dbReference type="ARBA" id="ARBA00023163"/>
    </source>
</evidence>
<keyword evidence="7" id="KW-0539">Nucleus</keyword>
<keyword evidence="5" id="KW-0805">Transcription regulation</keyword>
<evidence type="ECO:0000259" key="10">
    <source>
        <dbReference type="PROSITE" id="PS50157"/>
    </source>
</evidence>
<evidence type="ECO:0000256" key="5">
    <source>
        <dbReference type="ARBA" id="ARBA00023015"/>
    </source>
</evidence>
<evidence type="ECO:0000256" key="2">
    <source>
        <dbReference type="ARBA" id="ARBA00022723"/>
    </source>
</evidence>
<protein>
    <recommendedName>
        <fullName evidence="10">C2H2-type domain-containing protein</fullName>
    </recommendedName>
</protein>
<feature type="region of interest" description="Disordered" evidence="9">
    <location>
        <begin position="123"/>
        <end position="143"/>
    </location>
</feature>
<evidence type="ECO:0000256" key="8">
    <source>
        <dbReference type="PROSITE-ProRule" id="PRU00042"/>
    </source>
</evidence>
<dbReference type="InterPro" id="IPR013087">
    <property type="entry name" value="Znf_C2H2_type"/>
</dbReference>
<dbReference type="InterPro" id="IPR036236">
    <property type="entry name" value="Znf_C2H2_sf"/>
</dbReference>
<evidence type="ECO:0000256" key="9">
    <source>
        <dbReference type="SAM" id="MobiDB-lite"/>
    </source>
</evidence>
<dbReference type="EMBL" id="JABTTQ020000104">
    <property type="protein sequence ID" value="KAK6141626.1"/>
    <property type="molecule type" value="Genomic_DNA"/>
</dbReference>
<proteinExistence type="predicted"/>
<dbReference type="Pfam" id="PF13912">
    <property type="entry name" value="zf-C2H2_6"/>
    <property type="match status" value="1"/>
</dbReference>
<keyword evidence="2" id="KW-0479">Metal-binding</keyword>
<comment type="caution">
    <text evidence="11">The sequence shown here is derived from an EMBL/GenBank/DDBJ whole genome shotgun (WGS) entry which is preliminary data.</text>
</comment>
<evidence type="ECO:0000256" key="3">
    <source>
        <dbReference type="ARBA" id="ARBA00022771"/>
    </source>
</evidence>
<dbReference type="PANTHER" id="PTHR45801:SF117">
    <property type="entry name" value="OS07G0417400 PROTEIN"/>
    <property type="match status" value="1"/>
</dbReference>
<evidence type="ECO:0000313" key="12">
    <source>
        <dbReference type="Proteomes" id="UP001318860"/>
    </source>
</evidence>
<keyword evidence="4" id="KW-0862">Zinc</keyword>
<feature type="compositionally biased region" description="Basic and acidic residues" evidence="9">
    <location>
        <begin position="130"/>
        <end position="143"/>
    </location>
</feature>
<dbReference type="SUPFAM" id="SSF57667">
    <property type="entry name" value="beta-beta-alpha zinc fingers"/>
    <property type="match status" value="1"/>
</dbReference>
<evidence type="ECO:0000256" key="7">
    <source>
        <dbReference type="ARBA" id="ARBA00023242"/>
    </source>
</evidence>
<comment type="subcellular location">
    <subcellularLocation>
        <location evidence="1">Nucleus</location>
    </subcellularLocation>
</comment>
<keyword evidence="6" id="KW-0804">Transcription</keyword>
<feature type="domain" description="C2H2-type" evidence="10">
    <location>
        <begin position="37"/>
        <end position="64"/>
    </location>
</feature>
<dbReference type="Proteomes" id="UP001318860">
    <property type="component" value="Unassembled WGS sequence"/>
</dbReference>
<dbReference type="PANTHER" id="PTHR45801">
    <property type="entry name" value="OS07G0101800 PROTEIN"/>
    <property type="match status" value="1"/>
</dbReference>
<organism evidence="11 12">
    <name type="scientific">Rehmannia glutinosa</name>
    <name type="common">Chinese foxglove</name>
    <dbReference type="NCBI Taxonomy" id="99300"/>
    <lineage>
        <taxon>Eukaryota</taxon>
        <taxon>Viridiplantae</taxon>
        <taxon>Streptophyta</taxon>
        <taxon>Embryophyta</taxon>
        <taxon>Tracheophyta</taxon>
        <taxon>Spermatophyta</taxon>
        <taxon>Magnoliopsida</taxon>
        <taxon>eudicotyledons</taxon>
        <taxon>Gunneridae</taxon>
        <taxon>Pentapetalae</taxon>
        <taxon>asterids</taxon>
        <taxon>lamiids</taxon>
        <taxon>Lamiales</taxon>
        <taxon>Orobanchaceae</taxon>
        <taxon>Rehmannieae</taxon>
        <taxon>Rehmannia</taxon>
    </lineage>
</organism>
<sequence length="169" mass="19637">MSKKSHEVLVVMESNCHDQESINSTVENNDLGVGRSYECVFCKRGFNTAQALGGHMNIHRKDRARNKPITSSSKPSEREVYTGSYQQIVPANHRFATYFPEISSTSSTTTRVPYYYGNNNNNYHNQEYNYDDRQPSDRLTDPGDWRMSRQEMINQKEELDLELRLGYHD</sequence>
<dbReference type="PROSITE" id="PS00028">
    <property type="entry name" value="ZINC_FINGER_C2H2_1"/>
    <property type="match status" value="1"/>
</dbReference>
<evidence type="ECO:0000256" key="1">
    <source>
        <dbReference type="ARBA" id="ARBA00004123"/>
    </source>
</evidence>
<keyword evidence="12" id="KW-1185">Reference proteome</keyword>
<accession>A0ABR0W4P1</accession>
<dbReference type="InterPro" id="IPR052426">
    <property type="entry name" value="Plant_dev_regulator"/>
</dbReference>
<gene>
    <name evidence="11" type="ORF">DH2020_024629</name>
</gene>
<name>A0ABR0W4P1_REHGL</name>
<evidence type="ECO:0000256" key="4">
    <source>
        <dbReference type="ARBA" id="ARBA00022833"/>
    </source>
</evidence>
<keyword evidence="3 8" id="KW-0863">Zinc-finger</keyword>
<dbReference type="Gene3D" id="3.30.160.60">
    <property type="entry name" value="Classic Zinc Finger"/>
    <property type="match status" value="1"/>
</dbReference>
<dbReference type="PROSITE" id="PS50157">
    <property type="entry name" value="ZINC_FINGER_C2H2_2"/>
    <property type="match status" value="1"/>
</dbReference>
<evidence type="ECO:0000313" key="11">
    <source>
        <dbReference type="EMBL" id="KAK6141626.1"/>
    </source>
</evidence>